<dbReference type="Gene3D" id="3.20.20.10">
    <property type="entry name" value="Alanine racemase"/>
    <property type="match status" value="2"/>
</dbReference>
<name>A0ABQ3U203_STRHY</name>
<protein>
    <recommendedName>
        <fullName evidence="9">Diaminopimelate decarboxylase</fullName>
    </recommendedName>
</protein>
<feature type="domain" description="Orn/DAP/Arg decarboxylase 2 C-terminal" evidence="5">
    <location>
        <begin position="21"/>
        <end position="443"/>
    </location>
</feature>
<dbReference type="Proteomes" id="UP001054854">
    <property type="component" value="Unassembled WGS sequence"/>
</dbReference>
<dbReference type="InterPro" id="IPR022644">
    <property type="entry name" value="De-COase2_N"/>
</dbReference>
<reference evidence="7" key="1">
    <citation type="submission" date="2024-05" db="EMBL/GenBank/DDBJ databases">
        <title>Whole genome shotgun sequence of Streptomyces hygroscopicus NBRC 113678.</title>
        <authorList>
            <person name="Komaki H."/>
            <person name="Tamura T."/>
        </authorList>
    </citation>
    <scope>NUCLEOTIDE SEQUENCE</scope>
    <source>
        <strain evidence="7">N11-34</strain>
    </source>
</reference>
<evidence type="ECO:0000256" key="3">
    <source>
        <dbReference type="RuleBase" id="RU003737"/>
    </source>
</evidence>
<feature type="domain" description="Orn/DAP/Arg decarboxylase 2 N-terminal" evidence="6">
    <location>
        <begin position="28"/>
        <end position="130"/>
    </location>
</feature>
<evidence type="ECO:0000256" key="2">
    <source>
        <dbReference type="ARBA" id="ARBA00022898"/>
    </source>
</evidence>
<keyword evidence="2" id="KW-0663">Pyridoxal phosphate</keyword>
<dbReference type="EMBL" id="BNEK01000003">
    <property type="protein sequence ID" value="GHJ29401.1"/>
    <property type="molecule type" value="Genomic_DNA"/>
</dbReference>
<evidence type="ECO:0000259" key="5">
    <source>
        <dbReference type="Pfam" id="PF00278"/>
    </source>
</evidence>
<evidence type="ECO:0000256" key="1">
    <source>
        <dbReference type="ARBA" id="ARBA00001933"/>
    </source>
</evidence>
<dbReference type="CDD" id="cd06843">
    <property type="entry name" value="PLPDE_III_PvsE_like"/>
    <property type="match status" value="1"/>
</dbReference>
<comment type="caution">
    <text evidence="7">The sequence shown here is derived from an EMBL/GenBank/DDBJ whole genome shotgun (WGS) entry which is preliminary data.</text>
</comment>
<dbReference type="RefSeq" id="WP_372498937.1">
    <property type="nucleotide sequence ID" value="NZ_BNEK01000003.1"/>
</dbReference>
<gene>
    <name evidence="7" type="ORF">TPA0910_38340</name>
</gene>
<evidence type="ECO:0000256" key="4">
    <source>
        <dbReference type="SAM" id="MobiDB-lite"/>
    </source>
</evidence>
<accession>A0ABQ3U203</accession>
<dbReference type="Pfam" id="PF02784">
    <property type="entry name" value="Orn_Arg_deC_N"/>
    <property type="match status" value="2"/>
</dbReference>
<dbReference type="PRINTS" id="PR01179">
    <property type="entry name" value="ODADCRBXLASE"/>
</dbReference>
<feature type="region of interest" description="Disordered" evidence="4">
    <location>
        <begin position="155"/>
        <end position="200"/>
    </location>
</feature>
<dbReference type="SUPFAM" id="SSF50621">
    <property type="entry name" value="Alanine racemase C-terminal domain-like"/>
    <property type="match status" value="1"/>
</dbReference>
<dbReference type="Pfam" id="PF00278">
    <property type="entry name" value="Orn_DAP_Arg_deC"/>
    <property type="match status" value="1"/>
</dbReference>
<evidence type="ECO:0000259" key="6">
    <source>
        <dbReference type="Pfam" id="PF02784"/>
    </source>
</evidence>
<dbReference type="Gene3D" id="2.40.37.10">
    <property type="entry name" value="Lyase, Ornithine Decarboxylase, Chain A, domain 1"/>
    <property type="match status" value="1"/>
</dbReference>
<comment type="similarity">
    <text evidence="3">Belongs to the Orn/Lys/Arg decarboxylase class-II family.</text>
</comment>
<organism evidence="7 8">
    <name type="scientific">Streptomyces hygroscopicus</name>
    <dbReference type="NCBI Taxonomy" id="1912"/>
    <lineage>
        <taxon>Bacteria</taxon>
        <taxon>Bacillati</taxon>
        <taxon>Actinomycetota</taxon>
        <taxon>Actinomycetes</taxon>
        <taxon>Kitasatosporales</taxon>
        <taxon>Streptomycetaceae</taxon>
        <taxon>Streptomyces</taxon>
        <taxon>Streptomyces violaceusniger group</taxon>
    </lineage>
</organism>
<evidence type="ECO:0008006" key="9">
    <source>
        <dbReference type="Google" id="ProtNLM"/>
    </source>
</evidence>
<dbReference type="InterPro" id="IPR000183">
    <property type="entry name" value="Orn/DAP/Arg_de-COase"/>
</dbReference>
<feature type="domain" description="Orn/DAP/Arg decarboxylase 2 N-terminal" evidence="6">
    <location>
        <begin position="205"/>
        <end position="344"/>
    </location>
</feature>
<evidence type="ECO:0000313" key="8">
    <source>
        <dbReference type="Proteomes" id="UP001054854"/>
    </source>
</evidence>
<comment type="cofactor">
    <cofactor evidence="1">
        <name>pyridoxal 5'-phosphate</name>
        <dbReference type="ChEBI" id="CHEBI:597326"/>
    </cofactor>
</comment>
<proteinExistence type="inferred from homology"/>
<dbReference type="InterPro" id="IPR029066">
    <property type="entry name" value="PLP-binding_barrel"/>
</dbReference>
<dbReference type="InterPro" id="IPR022643">
    <property type="entry name" value="De-COase2_C"/>
</dbReference>
<dbReference type="SUPFAM" id="SSF51419">
    <property type="entry name" value="PLP-binding barrel"/>
    <property type="match status" value="2"/>
</dbReference>
<dbReference type="InterPro" id="IPR009006">
    <property type="entry name" value="Ala_racemase/Decarboxylase_C"/>
</dbReference>
<sequence>MITTPVETLAMALTGDDLPAYVYDLAALRTYAQAVRAALPPGLELYYAAKANPAPPVLQALAPHVTGYEVASGGEVEHVRAAVPGMPLAFGGPGKTEGELRRALALGVERFHVESEQELRLLAEAAENARTSGTSGTTGIGSTGSTVATKMATGTRGITGTSGAVAETSRAATETSETTGTGRSTGTRKTTETRRTTGASGTGEVAVLLRVNLPLDGAALDGAALSMGGRPSPFGLDPEAVERCLPLFTREGPLRLRGIHAHLASGLDAPAQVAMAARIADWTRKLSERHGLGLTEVNVGGGMGVDYAHPDRRFDWAAYGAGMADLALRHPGLTLRIEPGRALTVHCGWYVTEVLDLKHSGGEAFAVLRGGTHHLRTPATKQHDQPFQVLPVDTWTRPWARPAAREEPVTLVGQLCTPKDVLARRVPVGALRAGDRVAFAMAGAYAWNISHHDFLMHPKPGFHYLDE</sequence>
<dbReference type="PANTHER" id="PTHR43727">
    <property type="entry name" value="DIAMINOPIMELATE DECARBOXYLASE"/>
    <property type="match status" value="1"/>
</dbReference>
<evidence type="ECO:0000313" key="7">
    <source>
        <dbReference type="EMBL" id="GHJ29401.1"/>
    </source>
</evidence>
<feature type="compositionally biased region" description="Low complexity" evidence="4">
    <location>
        <begin position="166"/>
        <end position="188"/>
    </location>
</feature>
<keyword evidence="8" id="KW-1185">Reference proteome</keyword>
<dbReference type="PANTHER" id="PTHR43727:SF2">
    <property type="entry name" value="GROUP IV DECARBOXYLASE"/>
    <property type="match status" value="1"/>
</dbReference>